<dbReference type="AlphaFoldDB" id="A0A370KK98"/>
<accession>A0A370KK98</accession>
<comment type="caution">
    <text evidence="1">The sequence shown here is derived from an EMBL/GenBank/DDBJ whole genome shotgun (WGS) entry which is preliminary data.</text>
</comment>
<evidence type="ECO:0000313" key="2">
    <source>
        <dbReference type="Proteomes" id="UP000254939"/>
    </source>
</evidence>
<reference evidence="1 2" key="1">
    <citation type="submission" date="2017-03" db="EMBL/GenBank/DDBJ databases">
        <title>Genome analysis of Rhizobial strains effectives or ineffectives for nitrogen fixation isolated from bean seeds.</title>
        <authorList>
            <person name="Peralta H."/>
            <person name="Aguilar-Vera A."/>
            <person name="Mora Y."/>
            <person name="Vargas-Lagunas C."/>
            <person name="Girard L."/>
            <person name="Mora J."/>
        </authorList>
    </citation>
    <scope>NUCLEOTIDE SEQUENCE [LARGE SCALE GENOMIC DNA]</scope>
    <source>
        <strain evidence="1 2">CCGM3</strain>
    </source>
</reference>
<dbReference type="Proteomes" id="UP000254939">
    <property type="component" value="Unassembled WGS sequence"/>
</dbReference>
<name>A0A370KK98_9HYPH</name>
<organism evidence="1 2">
    <name type="scientific">Rhizobium grahamii</name>
    <dbReference type="NCBI Taxonomy" id="1120045"/>
    <lineage>
        <taxon>Bacteria</taxon>
        <taxon>Pseudomonadati</taxon>
        <taxon>Pseudomonadota</taxon>
        <taxon>Alphaproteobacteria</taxon>
        <taxon>Hyphomicrobiales</taxon>
        <taxon>Rhizobiaceae</taxon>
        <taxon>Rhizobium/Agrobacterium group</taxon>
        <taxon>Rhizobium</taxon>
    </lineage>
</organism>
<gene>
    <name evidence="1" type="ORF">B5K06_21210</name>
</gene>
<dbReference type="EMBL" id="NAAC01000022">
    <property type="protein sequence ID" value="RDJ07861.1"/>
    <property type="molecule type" value="Genomic_DNA"/>
</dbReference>
<sequence length="80" mass="8702">MCGVESFGQSTRRGNMSLPFQETALGREFDAFANELALLPSSPDVTALELRFALLREAVAVRLAEPGRFTLNLPASLFDA</sequence>
<protein>
    <submittedName>
        <fullName evidence="1">Uncharacterized protein</fullName>
    </submittedName>
</protein>
<evidence type="ECO:0000313" key="1">
    <source>
        <dbReference type="EMBL" id="RDJ07861.1"/>
    </source>
</evidence>
<proteinExistence type="predicted"/>